<dbReference type="SUPFAM" id="SSF53474">
    <property type="entry name" value="alpha/beta-Hydrolases"/>
    <property type="match status" value="1"/>
</dbReference>
<keyword evidence="6" id="KW-1185">Reference proteome</keyword>
<evidence type="ECO:0000256" key="1">
    <source>
        <dbReference type="ARBA" id="ARBA00005964"/>
    </source>
</evidence>
<dbReference type="GO" id="GO:0016787">
    <property type="term" value="F:hydrolase activity"/>
    <property type="evidence" value="ECO:0007669"/>
    <property type="project" value="UniProtKB-KW"/>
</dbReference>
<reference evidence="5" key="1">
    <citation type="submission" date="2021-02" db="EMBL/GenBank/DDBJ databases">
        <authorList>
            <person name="Nieuwenhuis M."/>
            <person name="Van De Peppel L.J.J."/>
        </authorList>
    </citation>
    <scope>NUCLEOTIDE SEQUENCE</scope>
    <source>
        <strain evidence="5">D49</strain>
    </source>
</reference>
<dbReference type="AlphaFoldDB" id="A0A9P7FZ53"/>
<dbReference type="PANTHER" id="PTHR45570:SF1">
    <property type="entry name" value="CARBOXYLIC ESTER HYDROLASE"/>
    <property type="match status" value="1"/>
</dbReference>
<accession>A0A9P7FZ53</accession>
<reference evidence="5" key="2">
    <citation type="submission" date="2021-10" db="EMBL/GenBank/DDBJ databases">
        <title>Phylogenomics reveals ancestral predisposition of the termite-cultivated fungus Termitomyces towards a domesticated lifestyle.</title>
        <authorList>
            <person name="Auxier B."/>
            <person name="Grum-Grzhimaylo A."/>
            <person name="Cardenas M.E."/>
            <person name="Lodge J.D."/>
            <person name="Laessoe T."/>
            <person name="Pedersen O."/>
            <person name="Smith M.E."/>
            <person name="Kuyper T.W."/>
            <person name="Franco-Molano E.A."/>
            <person name="Baroni T.J."/>
            <person name="Aanen D.K."/>
        </authorList>
    </citation>
    <scope>NUCLEOTIDE SEQUENCE</scope>
    <source>
        <strain evidence="5">D49</strain>
    </source>
</reference>
<keyword evidence="3" id="KW-0732">Signal</keyword>
<evidence type="ECO:0000256" key="2">
    <source>
        <dbReference type="ARBA" id="ARBA00022801"/>
    </source>
</evidence>
<dbReference type="Proteomes" id="UP000717328">
    <property type="component" value="Unassembled WGS sequence"/>
</dbReference>
<gene>
    <name evidence="5" type="ORF">H0H81_003329</name>
</gene>
<dbReference type="PROSITE" id="PS00122">
    <property type="entry name" value="CARBOXYLESTERASE_B_1"/>
    <property type="match status" value="1"/>
</dbReference>
<dbReference type="EC" id="3.1.1.-" evidence="3"/>
<dbReference type="PANTHER" id="PTHR45570">
    <property type="entry name" value="CARBOXYLIC ESTER HYDROLASE"/>
    <property type="match status" value="1"/>
</dbReference>
<keyword evidence="2 3" id="KW-0378">Hydrolase</keyword>
<feature type="chain" id="PRO_5040532165" description="Carboxylic ester hydrolase" evidence="3">
    <location>
        <begin position="18"/>
        <end position="555"/>
    </location>
</feature>
<evidence type="ECO:0000256" key="3">
    <source>
        <dbReference type="RuleBase" id="RU361235"/>
    </source>
</evidence>
<dbReference type="InterPro" id="IPR002018">
    <property type="entry name" value="CarbesteraseB"/>
</dbReference>
<evidence type="ECO:0000259" key="4">
    <source>
        <dbReference type="Pfam" id="PF00135"/>
    </source>
</evidence>
<name>A0A9P7FZ53_9AGAR</name>
<feature type="domain" description="Carboxylesterase type B" evidence="4">
    <location>
        <begin position="80"/>
        <end position="527"/>
    </location>
</feature>
<proteinExistence type="inferred from homology"/>
<dbReference type="InterPro" id="IPR019826">
    <property type="entry name" value="Carboxylesterase_B_AS"/>
</dbReference>
<evidence type="ECO:0000313" key="5">
    <source>
        <dbReference type="EMBL" id="KAG5637762.1"/>
    </source>
</evidence>
<protein>
    <recommendedName>
        <fullName evidence="3">Carboxylic ester hydrolase</fullName>
        <ecNumber evidence="3">3.1.1.-</ecNumber>
    </recommendedName>
</protein>
<sequence>MVKLSLFLFSLISIATATPVPHEALQFPKVDPQDLLCQLPILKKFLCPRTGTNALTIPTTIGVARGTADPSGANRFIVKYASANRWAPSTLVSTWGLPAGSANESTLPLACPQPGVDPSAYTEDCLSMILYVPPGLTVNSNVPTLIWIHGGSFVVGSATGPGLDGSKLAVATNSIVAVVQYRLGALGFMSPDGTTNLAVKDLVNAMQFLKKVAPAFGGTASKITLAGQSSGANMIRALLAVPSASSLFKSAILQSDPMNYGFLAPSTQAALQNNFNGLINCGSTAKSCWNALSLSAILDAQDTLFGDAVDIDPSTGYAQPIRPVRDGVFITSPLDSTAAFPSVNKPIMITSVRDEAGPAIYQQFPDPIPGEWFAPVCEATFGTPRTNTILSSPYYPPVTSSLTGQVDARIQLESVGTDYLWKCSGWTFARNWVQNGGSAYVGEYQIGATYAGNEAIPFCSTAGNVCHQDDIEIVFGTVPSPTPAQAALVNEIQKRYQAFLANGNPNVAGLPNWAAASSSNVHALQLGGSGEVTVGACLPTFWGSSVQYDYQVYGI</sequence>
<dbReference type="Gene3D" id="3.40.50.1820">
    <property type="entry name" value="alpha/beta hydrolase"/>
    <property type="match status" value="1"/>
</dbReference>
<dbReference type="OrthoDB" id="408631at2759"/>
<comment type="similarity">
    <text evidence="1 3">Belongs to the type-B carboxylesterase/lipase family.</text>
</comment>
<dbReference type="EMBL" id="JABCKI010005805">
    <property type="protein sequence ID" value="KAG5637762.1"/>
    <property type="molecule type" value="Genomic_DNA"/>
</dbReference>
<dbReference type="InterPro" id="IPR029058">
    <property type="entry name" value="AB_hydrolase_fold"/>
</dbReference>
<feature type="signal peptide" evidence="3">
    <location>
        <begin position="1"/>
        <end position="17"/>
    </location>
</feature>
<organism evidence="5 6">
    <name type="scientific">Sphagnurus paluster</name>
    <dbReference type="NCBI Taxonomy" id="117069"/>
    <lineage>
        <taxon>Eukaryota</taxon>
        <taxon>Fungi</taxon>
        <taxon>Dikarya</taxon>
        <taxon>Basidiomycota</taxon>
        <taxon>Agaricomycotina</taxon>
        <taxon>Agaricomycetes</taxon>
        <taxon>Agaricomycetidae</taxon>
        <taxon>Agaricales</taxon>
        <taxon>Tricholomatineae</taxon>
        <taxon>Lyophyllaceae</taxon>
        <taxon>Sphagnurus</taxon>
    </lineage>
</organism>
<comment type="caution">
    <text evidence="5">The sequence shown here is derived from an EMBL/GenBank/DDBJ whole genome shotgun (WGS) entry which is preliminary data.</text>
</comment>
<dbReference type="Pfam" id="PF00135">
    <property type="entry name" value="COesterase"/>
    <property type="match status" value="1"/>
</dbReference>
<evidence type="ECO:0000313" key="6">
    <source>
        <dbReference type="Proteomes" id="UP000717328"/>
    </source>
</evidence>